<evidence type="ECO:0000256" key="9">
    <source>
        <dbReference type="PROSITE-ProRule" id="PRU00169"/>
    </source>
</evidence>
<dbReference type="Pfam" id="PF02518">
    <property type="entry name" value="HATPase_c"/>
    <property type="match status" value="1"/>
</dbReference>
<dbReference type="Gene3D" id="1.10.287.130">
    <property type="match status" value="1"/>
</dbReference>
<dbReference type="PROSITE" id="PS50110">
    <property type="entry name" value="RESPONSE_REGULATORY"/>
    <property type="match status" value="1"/>
</dbReference>
<dbReference type="InterPro" id="IPR001789">
    <property type="entry name" value="Sig_transdc_resp-reg_receiver"/>
</dbReference>
<dbReference type="InterPro" id="IPR000700">
    <property type="entry name" value="PAS-assoc_C"/>
</dbReference>
<dbReference type="PROSITE" id="PS50112">
    <property type="entry name" value="PAS"/>
    <property type="match status" value="5"/>
</dbReference>
<dbReference type="Gene3D" id="3.30.450.40">
    <property type="match status" value="1"/>
</dbReference>
<gene>
    <name evidence="16" type="ORF">KME25_19925</name>
</gene>
<dbReference type="Pfam" id="PF13426">
    <property type="entry name" value="PAS_9"/>
    <property type="match status" value="3"/>
</dbReference>
<evidence type="ECO:0000259" key="12">
    <source>
        <dbReference type="PROSITE" id="PS50109"/>
    </source>
</evidence>
<feature type="transmembrane region" description="Helical" evidence="11">
    <location>
        <begin position="282"/>
        <end position="299"/>
    </location>
</feature>
<keyword evidence="11" id="KW-0472">Membrane</keyword>
<keyword evidence="11" id="KW-1133">Transmembrane helix</keyword>
<dbReference type="SMART" id="SM00387">
    <property type="entry name" value="HATPase_c"/>
    <property type="match status" value="1"/>
</dbReference>
<evidence type="ECO:0000259" key="15">
    <source>
        <dbReference type="PROSITE" id="PS50113"/>
    </source>
</evidence>
<organism evidence="16 17">
    <name type="scientific">Symplocastrum torsivum CPER-KK1</name>
    <dbReference type="NCBI Taxonomy" id="450513"/>
    <lineage>
        <taxon>Bacteria</taxon>
        <taxon>Bacillati</taxon>
        <taxon>Cyanobacteriota</taxon>
        <taxon>Cyanophyceae</taxon>
        <taxon>Oscillatoriophycideae</taxon>
        <taxon>Oscillatoriales</taxon>
        <taxon>Microcoleaceae</taxon>
        <taxon>Symplocastrum</taxon>
    </lineage>
</organism>
<dbReference type="InterPro" id="IPR013655">
    <property type="entry name" value="PAS_fold_3"/>
</dbReference>
<dbReference type="SUPFAM" id="SSF55785">
    <property type="entry name" value="PYP-like sensor domain (PAS domain)"/>
    <property type="match status" value="5"/>
</dbReference>
<dbReference type="InterPro" id="IPR035965">
    <property type="entry name" value="PAS-like_dom_sf"/>
</dbReference>
<dbReference type="PANTHER" id="PTHR43547">
    <property type="entry name" value="TWO-COMPONENT HISTIDINE KINASE"/>
    <property type="match status" value="1"/>
</dbReference>
<dbReference type="SUPFAM" id="SSF52172">
    <property type="entry name" value="CheY-like"/>
    <property type="match status" value="1"/>
</dbReference>
<dbReference type="InterPro" id="IPR003661">
    <property type="entry name" value="HisK_dim/P_dom"/>
</dbReference>
<feature type="transmembrane region" description="Helical" evidence="11">
    <location>
        <begin position="242"/>
        <end position="261"/>
    </location>
</feature>
<name>A0A951UB85_9CYAN</name>
<feature type="domain" description="PAS" evidence="14">
    <location>
        <begin position="893"/>
        <end position="938"/>
    </location>
</feature>
<dbReference type="PROSITE" id="PS50109">
    <property type="entry name" value="HIS_KIN"/>
    <property type="match status" value="1"/>
</dbReference>
<feature type="region of interest" description="Disordered" evidence="10">
    <location>
        <begin position="80"/>
        <end position="100"/>
    </location>
</feature>
<dbReference type="InterPro" id="IPR000014">
    <property type="entry name" value="PAS"/>
</dbReference>
<dbReference type="SMART" id="SM00388">
    <property type="entry name" value="HisKA"/>
    <property type="match status" value="1"/>
</dbReference>
<dbReference type="SUPFAM" id="SSF55874">
    <property type="entry name" value="ATPase domain of HSP90 chaperone/DNA topoisomerase II/histidine kinase"/>
    <property type="match status" value="1"/>
</dbReference>
<feature type="transmembrane region" description="Helical" evidence="11">
    <location>
        <begin position="179"/>
        <end position="198"/>
    </location>
</feature>
<dbReference type="Pfam" id="PF08447">
    <property type="entry name" value="PAS_3"/>
    <property type="match status" value="1"/>
</dbReference>
<dbReference type="InterPro" id="IPR036097">
    <property type="entry name" value="HisK_dim/P_sf"/>
</dbReference>
<feature type="modified residue" description="4-aspartylphosphate" evidence="9">
    <location>
        <position position="1482"/>
    </location>
</feature>
<feature type="domain" description="PAS" evidence="14">
    <location>
        <begin position="367"/>
        <end position="415"/>
    </location>
</feature>
<comment type="caution">
    <text evidence="16">The sequence shown here is derived from an EMBL/GenBank/DDBJ whole genome shotgun (WGS) entry which is preliminary data.</text>
</comment>
<evidence type="ECO:0000256" key="10">
    <source>
        <dbReference type="SAM" id="MobiDB-lite"/>
    </source>
</evidence>
<keyword evidence="6" id="KW-0418">Kinase</keyword>
<dbReference type="Gene3D" id="3.30.450.20">
    <property type="entry name" value="PAS domain"/>
    <property type="match status" value="5"/>
</dbReference>
<dbReference type="InterPro" id="IPR013767">
    <property type="entry name" value="PAS_fold"/>
</dbReference>
<dbReference type="EC" id="2.7.13.3" evidence="3"/>
<dbReference type="InterPro" id="IPR005467">
    <property type="entry name" value="His_kinase_dom"/>
</dbReference>
<dbReference type="InterPro" id="IPR003018">
    <property type="entry name" value="GAF"/>
</dbReference>
<keyword evidence="5" id="KW-0808">Transferase</keyword>
<feature type="domain" description="PAC" evidence="15">
    <location>
        <begin position="420"/>
        <end position="470"/>
    </location>
</feature>
<dbReference type="Gene3D" id="3.40.50.2300">
    <property type="match status" value="1"/>
</dbReference>
<dbReference type="EMBL" id="JAHHIF010000028">
    <property type="protein sequence ID" value="MBW4546687.1"/>
    <property type="molecule type" value="Genomic_DNA"/>
</dbReference>
<dbReference type="PROSITE" id="PS50113">
    <property type="entry name" value="PAC"/>
    <property type="match status" value="5"/>
</dbReference>
<feature type="domain" description="PAC" evidence="15">
    <location>
        <begin position="840"/>
        <end position="892"/>
    </location>
</feature>
<evidence type="ECO:0000256" key="8">
    <source>
        <dbReference type="ARBA" id="ARBA00074306"/>
    </source>
</evidence>
<dbReference type="CDD" id="cd00082">
    <property type="entry name" value="HisKA"/>
    <property type="match status" value="1"/>
</dbReference>
<dbReference type="InterPro" id="IPR004358">
    <property type="entry name" value="Sig_transdc_His_kin-like_C"/>
</dbReference>
<evidence type="ECO:0000313" key="16">
    <source>
        <dbReference type="EMBL" id="MBW4546687.1"/>
    </source>
</evidence>
<dbReference type="PRINTS" id="PR00344">
    <property type="entry name" value="BCTRLSENSOR"/>
</dbReference>
<feature type="transmembrane region" description="Helical" evidence="11">
    <location>
        <begin position="51"/>
        <end position="72"/>
    </location>
</feature>
<accession>A0A951UB85</accession>
<dbReference type="NCBIfam" id="TIGR00229">
    <property type="entry name" value="sensory_box"/>
    <property type="match status" value="5"/>
</dbReference>
<dbReference type="SMART" id="SM00448">
    <property type="entry name" value="REC"/>
    <property type="match status" value="1"/>
</dbReference>
<sequence length="1558" mass="173383">MNRPQLPDSPLVSSNKLIAQAASAIAFLVGFIVLIGWMLDHSPLKSVFPNLVTMKANTALAFILSGVSLWLLPTEDKSSATREEEAGTQEKNAEISADSRNSALPTLRVPSSRSRVPRWYRQVHSIRSRQWISQICAFTVAMIGLLTLSEYLFNWNLGIDHLLFRELPEAVATSHPGRMAPNTALNFALLGFALLLLSQRTRRCHGVAQFLALFAALVSWQPLLGYAYQFQSLYGIASYTKMALHTVVTFIVLCIGILFTYPQQGLMRIVTSDRLGGFIARRLLVAAITIPSIVGYLILQGYRAKLYSATFGLLLLVMVTIVVLCVWIWQIAQTLDRIERDRSMAQQSLRESQERFRALANSTVEGILIHEAGKVLDANLALARMFGYELSEVMELSAADFLTPESYAITLENIRLGDEKPYELTGLKKDGTPFSLEVEGKSSLYQGRQVRVSALRDITERKQAEAALRESEKRLRRLVESNIFGVAFGDFIGKINYTNDYFLEMTGYTREEVLSGQIHWTQMTPPEFLHLDAQAAEELKTQGIATPFEKEYIRKDGRRVPILIGGAMLQEPYDEQQELIAFYLDLTEHKRSQALLAAQTRILELIATGAALPDVLDVLARSIEEQSDDALCAILLLNQDGTMLGECIAPSIPESYKEITNQGVAVGACSGSCGTAVYRREPVIVSDIANDPLWAQWRDLPLAHGLQACWSMPIFGKDEEVLGTFAMYYRTPKEPSPQDRKLVEVSTHLAGIAIARQRAESALRESEERFRTFFEEAPIGISVVDLSGRFLTVNKTYCEMLGYSAPELHQLTFAAITHPNDVQTDVVYAEQLFKGEIPIYQIEKRYIKKNGESLWVNLTSAMVSDQDGTVCFGLGMVEDITERKRTEEALSETNQTLQALIQACPLAITVFSLDDGKVKMWNPAAEQIFGWSEQEAVGHFLPSVSEDKQAEFLANLDFIRQGNTFTGMEARRQKKGGSEIDISVWAAPLRDAEGNVSCMSIVADISERKRTEAALKESEERFRKLAEKVCVIPWEADATTGRFTYVGPQSLQILGYPLSDWYTDSFWSEHIHPEDRDWAIQYCLDCSAILENYEFEYRMLAADGRVVWLYDIVNVVRSEDEPSVLRGFMIDITERKRVEAEREQLLVSEQAARSEAESANRMKDEFLATLSHELRTPLNAMLGWTQLLRTRKFNEATAARALETIDRNTKSLAVLIEDVLDVSRIIRGKLHLNTRPVELTSMIEAAIDTVRPAAQAKDIRIESRLDSSIEPILGDGNRLQQVVWNLLSNAVKFTPKGGRVEVQLSIVSSQLAWTMDNRQQTMDKYVQIQVSDTGKGIAPEFLPHVFDRFRQENSSTTRAYGGLGLGLAIVRHLVELHGGTVHADSLGEGQGATFSVQLPLVTVLTDVTNQSPVESTVEDSVPLDNLPDLKGLRVLVVDDEADARDLLTTILGQYGVEVTPVATASEVLEVLPRLKPSVLVSDIGMPGQDGYALIRKIRALDAEQGGQIPAVALTAYARAEDRIRALASGFQLHMPKPVNPEELVAVVANLAGRTGKGS</sequence>
<keyword evidence="7" id="KW-0902">Two-component regulatory system</keyword>
<dbReference type="SUPFAM" id="SSF47384">
    <property type="entry name" value="Homodimeric domain of signal transducing histidine kinase"/>
    <property type="match status" value="1"/>
</dbReference>
<evidence type="ECO:0000256" key="6">
    <source>
        <dbReference type="ARBA" id="ARBA00022777"/>
    </source>
</evidence>
<reference evidence="16" key="1">
    <citation type="submission" date="2021-05" db="EMBL/GenBank/DDBJ databases">
        <authorList>
            <person name="Pietrasiak N."/>
            <person name="Ward R."/>
            <person name="Stajich J.E."/>
            <person name="Kurbessoian T."/>
        </authorList>
    </citation>
    <scope>NUCLEOTIDE SEQUENCE</scope>
    <source>
        <strain evidence="16">CPER-KK1</strain>
    </source>
</reference>
<dbReference type="InterPro" id="IPR036890">
    <property type="entry name" value="HATPase_C_sf"/>
</dbReference>
<reference evidence="16" key="2">
    <citation type="journal article" date="2022" name="Microbiol. Resour. Announc.">
        <title>Metagenome Sequencing to Explore Phylogenomics of Terrestrial Cyanobacteria.</title>
        <authorList>
            <person name="Ward R.D."/>
            <person name="Stajich J.E."/>
            <person name="Johansen J.R."/>
            <person name="Huntemann M."/>
            <person name="Clum A."/>
            <person name="Foster B."/>
            <person name="Foster B."/>
            <person name="Roux S."/>
            <person name="Palaniappan K."/>
            <person name="Varghese N."/>
            <person name="Mukherjee S."/>
            <person name="Reddy T.B.K."/>
            <person name="Daum C."/>
            <person name="Copeland A."/>
            <person name="Chen I.A."/>
            <person name="Ivanova N.N."/>
            <person name="Kyrpides N.C."/>
            <person name="Shapiro N."/>
            <person name="Eloe-Fadrosh E.A."/>
            <person name="Pietrasiak N."/>
        </authorList>
    </citation>
    <scope>NUCLEOTIDE SEQUENCE</scope>
    <source>
        <strain evidence="16">CPER-KK1</strain>
    </source>
</reference>
<feature type="transmembrane region" description="Helical" evidence="11">
    <location>
        <begin position="21"/>
        <end position="39"/>
    </location>
</feature>
<evidence type="ECO:0000256" key="1">
    <source>
        <dbReference type="ARBA" id="ARBA00000085"/>
    </source>
</evidence>
<dbReference type="PANTHER" id="PTHR43547:SF2">
    <property type="entry name" value="HYBRID SIGNAL TRANSDUCTION HISTIDINE KINASE C"/>
    <property type="match status" value="1"/>
</dbReference>
<proteinExistence type="inferred from homology"/>
<evidence type="ECO:0000256" key="11">
    <source>
        <dbReference type="SAM" id="Phobius"/>
    </source>
</evidence>
<dbReference type="InterPro" id="IPR029016">
    <property type="entry name" value="GAF-like_dom_sf"/>
</dbReference>
<evidence type="ECO:0000313" key="17">
    <source>
        <dbReference type="Proteomes" id="UP000753908"/>
    </source>
</evidence>
<feature type="domain" description="PAS" evidence="14">
    <location>
        <begin position="1018"/>
        <end position="1077"/>
    </location>
</feature>
<feature type="domain" description="PAC" evidence="15">
    <location>
        <begin position="1093"/>
        <end position="1144"/>
    </location>
</feature>
<dbReference type="FunFam" id="3.30.565.10:FF:000010">
    <property type="entry name" value="Sensor histidine kinase RcsC"/>
    <property type="match status" value="1"/>
</dbReference>
<feature type="transmembrane region" description="Helical" evidence="11">
    <location>
        <begin position="311"/>
        <end position="332"/>
    </location>
</feature>
<dbReference type="Pfam" id="PF00512">
    <property type="entry name" value="HisKA"/>
    <property type="match status" value="1"/>
</dbReference>
<dbReference type="InterPro" id="IPR003594">
    <property type="entry name" value="HATPase_dom"/>
</dbReference>
<dbReference type="GO" id="GO:0006355">
    <property type="term" value="P:regulation of DNA-templated transcription"/>
    <property type="evidence" value="ECO:0007669"/>
    <property type="project" value="InterPro"/>
</dbReference>
<feature type="domain" description="PAC" evidence="15">
    <location>
        <begin position="966"/>
        <end position="1017"/>
    </location>
</feature>
<evidence type="ECO:0000259" key="13">
    <source>
        <dbReference type="PROSITE" id="PS50110"/>
    </source>
</evidence>
<evidence type="ECO:0000256" key="2">
    <source>
        <dbReference type="ARBA" id="ARBA00006402"/>
    </source>
</evidence>
<feature type="domain" description="Response regulatory" evidence="13">
    <location>
        <begin position="1433"/>
        <end position="1551"/>
    </location>
</feature>
<feature type="domain" description="PAS" evidence="14">
    <location>
        <begin position="471"/>
        <end position="527"/>
    </location>
</feature>
<dbReference type="Proteomes" id="UP000753908">
    <property type="component" value="Unassembled WGS sequence"/>
</dbReference>
<comment type="catalytic activity">
    <reaction evidence="1">
        <text>ATP + protein L-histidine = ADP + protein N-phospho-L-histidine.</text>
        <dbReference type="EC" id="2.7.13.3"/>
    </reaction>
</comment>
<dbReference type="SMART" id="SM00091">
    <property type="entry name" value="PAS"/>
    <property type="match status" value="5"/>
</dbReference>
<dbReference type="SUPFAM" id="SSF55781">
    <property type="entry name" value="GAF domain-like"/>
    <property type="match status" value="1"/>
</dbReference>
<dbReference type="InterPro" id="IPR011006">
    <property type="entry name" value="CheY-like_superfamily"/>
</dbReference>
<feature type="domain" description="PAS" evidence="14">
    <location>
        <begin position="766"/>
        <end position="836"/>
    </location>
</feature>
<evidence type="ECO:0000259" key="14">
    <source>
        <dbReference type="PROSITE" id="PS50112"/>
    </source>
</evidence>
<feature type="domain" description="PAC" evidence="15">
    <location>
        <begin position="546"/>
        <end position="598"/>
    </location>
</feature>
<dbReference type="SMART" id="SM00086">
    <property type="entry name" value="PAC"/>
    <property type="match status" value="5"/>
</dbReference>
<evidence type="ECO:0000256" key="4">
    <source>
        <dbReference type="ARBA" id="ARBA00022553"/>
    </source>
</evidence>
<dbReference type="SMART" id="SM00065">
    <property type="entry name" value="GAF"/>
    <property type="match status" value="1"/>
</dbReference>
<feature type="domain" description="Histidine kinase" evidence="12">
    <location>
        <begin position="1169"/>
        <end position="1402"/>
    </location>
</feature>
<dbReference type="GO" id="GO:0000155">
    <property type="term" value="F:phosphorelay sensor kinase activity"/>
    <property type="evidence" value="ECO:0007669"/>
    <property type="project" value="InterPro"/>
</dbReference>
<evidence type="ECO:0000256" key="7">
    <source>
        <dbReference type="ARBA" id="ARBA00023012"/>
    </source>
</evidence>
<dbReference type="Pfam" id="PF00989">
    <property type="entry name" value="PAS"/>
    <property type="match status" value="1"/>
</dbReference>
<dbReference type="CDD" id="cd16922">
    <property type="entry name" value="HATPase_EvgS-ArcB-TorS-like"/>
    <property type="match status" value="1"/>
</dbReference>
<dbReference type="CDD" id="cd00130">
    <property type="entry name" value="PAS"/>
    <property type="match status" value="5"/>
</dbReference>
<dbReference type="InterPro" id="IPR001610">
    <property type="entry name" value="PAC"/>
</dbReference>
<keyword evidence="4 9" id="KW-0597">Phosphoprotein</keyword>
<dbReference type="Gene3D" id="3.30.565.10">
    <property type="entry name" value="Histidine kinase-like ATPase, C-terminal domain"/>
    <property type="match status" value="1"/>
</dbReference>
<dbReference type="Pfam" id="PF00072">
    <property type="entry name" value="Response_reg"/>
    <property type="match status" value="1"/>
</dbReference>
<comment type="similarity">
    <text evidence="2">In the N-terminal section; belongs to the phytochrome family.</text>
</comment>
<evidence type="ECO:0000256" key="3">
    <source>
        <dbReference type="ARBA" id="ARBA00012438"/>
    </source>
</evidence>
<keyword evidence="11" id="KW-0812">Transmembrane</keyword>
<dbReference type="CDD" id="cd17580">
    <property type="entry name" value="REC_2_DhkD-like"/>
    <property type="match status" value="1"/>
</dbReference>
<evidence type="ECO:0000256" key="5">
    <source>
        <dbReference type="ARBA" id="ARBA00022679"/>
    </source>
</evidence>
<feature type="transmembrane region" description="Helical" evidence="11">
    <location>
        <begin position="131"/>
        <end position="153"/>
    </location>
</feature>
<dbReference type="Pfam" id="PF13185">
    <property type="entry name" value="GAF_2"/>
    <property type="match status" value="1"/>
</dbReference>
<protein>
    <recommendedName>
        <fullName evidence="8">Circadian input-output histidine kinase CikA</fullName>
        <ecNumber evidence="3">2.7.13.3</ecNumber>
    </recommendedName>
</protein>